<dbReference type="InterPro" id="IPR013083">
    <property type="entry name" value="Znf_RING/FYVE/PHD"/>
</dbReference>
<dbReference type="SUPFAM" id="SSF57850">
    <property type="entry name" value="RING/U-box"/>
    <property type="match status" value="1"/>
</dbReference>
<gene>
    <name evidence="1" type="ORF">Anapl_13485</name>
</gene>
<feature type="non-terminal residue" evidence="1">
    <location>
        <position position="48"/>
    </location>
</feature>
<name>R0JQS0_ANAPL</name>
<dbReference type="Proteomes" id="UP000296049">
    <property type="component" value="Unassembled WGS sequence"/>
</dbReference>
<dbReference type="AlphaFoldDB" id="R0JQS0"/>
<dbReference type="Gene3D" id="3.30.40.10">
    <property type="entry name" value="Zinc/RING finger domain, C3HC4 (zinc finger)"/>
    <property type="match status" value="1"/>
</dbReference>
<reference evidence="2" key="1">
    <citation type="journal article" date="2013" name="Nat. Genet.">
        <title>The duck genome and transcriptome provide insight into an avian influenza virus reservoir species.</title>
        <authorList>
            <person name="Huang Y."/>
            <person name="Li Y."/>
            <person name="Burt D.W."/>
            <person name="Chen H."/>
            <person name="Zhang Y."/>
            <person name="Qian W."/>
            <person name="Kim H."/>
            <person name="Gan S."/>
            <person name="Zhao Y."/>
            <person name="Li J."/>
            <person name="Yi K."/>
            <person name="Feng H."/>
            <person name="Zhu P."/>
            <person name="Li B."/>
            <person name="Liu Q."/>
            <person name="Fairley S."/>
            <person name="Magor K.E."/>
            <person name="Du Z."/>
            <person name="Hu X."/>
            <person name="Goodman L."/>
            <person name="Tafer H."/>
            <person name="Vignal A."/>
            <person name="Lee T."/>
            <person name="Kim K.W."/>
            <person name="Sheng Z."/>
            <person name="An Y."/>
            <person name="Searle S."/>
            <person name="Herrero J."/>
            <person name="Groenen M.A."/>
            <person name="Crooijmans R.P."/>
            <person name="Faraut T."/>
            <person name="Cai Q."/>
            <person name="Webster R.G."/>
            <person name="Aldridge J.R."/>
            <person name="Warren W.C."/>
            <person name="Bartschat S."/>
            <person name="Kehr S."/>
            <person name="Marz M."/>
            <person name="Stadler P.F."/>
            <person name="Smith J."/>
            <person name="Kraus R.H."/>
            <person name="Zhao Y."/>
            <person name="Ren L."/>
            <person name="Fei J."/>
            <person name="Morisson M."/>
            <person name="Kaiser P."/>
            <person name="Griffin D.K."/>
            <person name="Rao M."/>
            <person name="Pitel F."/>
            <person name="Wang J."/>
            <person name="Li N."/>
        </authorList>
    </citation>
    <scope>NUCLEOTIDE SEQUENCE [LARGE SCALE GENOMIC DNA]</scope>
</reference>
<evidence type="ECO:0000313" key="1">
    <source>
        <dbReference type="EMBL" id="EOA99491.1"/>
    </source>
</evidence>
<feature type="non-terminal residue" evidence="1">
    <location>
        <position position="1"/>
    </location>
</feature>
<dbReference type="PANTHER" id="PTHR22771">
    <property type="entry name" value="CULLIN AND GALACTOSE-BINDING DOMAIN-CONTAINING"/>
    <property type="match status" value="1"/>
</dbReference>
<evidence type="ECO:0000313" key="2">
    <source>
        <dbReference type="Proteomes" id="UP000296049"/>
    </source>
</evidence>
<accession>R0JQS0</accession>
<proteinExistence type="predicted"/>
<organism evidence="1 2">
    <name type="scientific">Anas platyrhynchos</name>
    <name type="common">Mallard</name>
    <name type="synonym">Anas boschas</name>
    <dbReference type="NCBI Taxonomy" id="8839"/>
    <lineage>
        <taxon>Eukaryota</taxon>
        <taxon>Metazoa</taxon>
        <taxon>Chordata</taxon>
        <taxon>Craniata</taxon>
        <taxon>Vertebrata</taxon>
        <taxon>Euteleostomi</taxon>
        <taxon>Archelosauria</taxon>
        <taxon>Archosauria</taxon>
        <taxon>Dinosauria</taxon>
        <taxon>Saurischia</taxon>
        <taxon>Theropoda</taxon>
        <taxon>Coelurosauria</taxon>
        <taxon>Aves</taxon>
        <taxon>Neognathae</taxon>
        <taxon>Galloanserae</taxon>
        <taxon>Anseriformes</taxon>
        <taxon>Anatidae</taxon>
        <taxon>Anatinae</taxon>
        <taxon>Anas</taxon>
    </lineage>
</organism>
<dbReference type="InterPro" id="IPR045093">
    <property type="entry name" value="Cullin"/>
</dbReference>
<keyword evidence="2" id="KW-1185">Reference proteome</keyword>
<dbReference type="EMBL" id="KB743318">
    <property type="protein sequence ID" value="EOA99491.1"/>
    <property type="molecule type" value="Genomic_DNA"/>
</dbReference>
<protein>
    <submittedName>
        <fullName evidence="1">p53-associated parkin-like cytoplasmic protein</fullName>
    </submittedName>
</protein>
<dbReference type="PANTHER" id="PTHR22771:SF4">
    <property type="entry name" value="CULLIN 7-RELATED"/>
    <property type="match status" value="1"/>
</dbReference>
<sequence length="48" mass="5468">QPCWNEYLTTRIEQNMVLSCTCPISECRAQPTTAFIYSIVSSKEIIAK</sequence>